<dbReference type="OrthoDB" id="364157at2759"/>
<protein>
    <submittedName>
        <fullName evidence="1">NAC domain containing protein, putative</fullName>
    </submittedName>
</protein>
<proteinExistence type="predicted"/>
<name>A0A9W5WTX1_BABOV</name>
<sequence>MAATSIWKSYGLDNEFRRLVGDTPSFLDPHPTGEARRVISATNAFAADAYSLPGGIDSRVREIYPSLMELSRESCYLSEANLEKMASDICKPQLQFPPTRTHYAPVDEPFAMGSPVAFPRPSESKTSPRVDTCSVYRPDYLNSDHPDRYLTADYPKGRYSTGDYPKERYPMTHLPMYQSVDRFATKGSGTTGLHGNIFDAENYRTRTFANPTTTGYNPPGGFNTTNTGYNQQGGFTTTTTGYNPPSGFNTTTTGYIPTTGIEHTTFTPINPRRGEFNFHRDFLSAFQPESEPRNDYRAMQTPVVDLGTRKKETTNIDTMVSPFPWERNMEAHRSSDAACTPRGKYALGSEQRYPSYISGRGNNVHSSATRRLRRFDDPLEMFDASQPPRVTTAGAVSDFVLRDFARSPLRSLMRDSDHSYGYKASHMTPRTLYHGLI</sequence>
<keyword evidence="2" id="KW-1185">Reference proteome</keyword>
<organism evidence="1 2">
    <name type="scientific">Babesia ovis</name>
    <dbReference type="NCBI Taxonomy" id="5869"/>
    <lineage>
        <taxon>Eukaryota</taxon>
        <taxon>Sar</taxon>
        <taxon>Alveolata</taxon>
        <taxon>Apicomplexa</taxon>
        <taxon>Aconoidasida</taxon>
        <taxon>Piroplasmida</taxon>
        <taxon>Babesiidae</taxon>
        <taxon>Babesia</taxon>
    </lineage>
</organism>
<accession>A0A9W5WTX1</accession>
<dbReference type="EMBL" id="BLIY01000006">
    <property type="protein sequence ID" value="GFE53291.1"/>
    <property type="molecule type" value="Genomic_DNA"/>
</dbReference>
<dbReference type="Proteomes" id="UP001057455">
    <property type="component" value="Unassembled WGS sequence"/>
</dbReference>
<evidence type="ECO:0000313" key="1">
    <source>
        <dbReference type="EMBL" id="GFE53291.1"/>
    </source>
</evidence>
<comment type="caution">
    <text evidence="1">The sequence shown here is derived from an EMBL/GenBank/DDBJ whole genome shotgun (WGS) entry which is preliminary data.</text>
</comment>
<reference evidence="1" key="1">
    <citation type="submission" date="2019-12" db="EMBL/GenBank/DDBJ databases">
        <title>Genome sequence of Babesia ovis.</title>
        <authorList>
            <person name="Yamagishi J."/>
            <person name="Sevinc F."/>
            <person name="Xuan X."/>
        </authorList>
    </citation>
    <scope>NUCLEOTIDE SEQUENCE</scope>
    <source>
        <strain evidence="1">Selcuk</strain>
    </source>
</reference>
<gene>
    <name evidence="1" type="ORF">BaOVIS_006950</name>
</gene>
<evidence type="ECO:0000313" key="2">
    <source>
        <dbReference type="Proteomes" id="UP001057455"/>
    </source>
</evidence>
<dbReference type="AlphaFoldDB" id="A0A9W5WTX1"/>